<evidence type="ECO:0000256" key="9">
    <source>
        <dbReference type="PIRSR" id="PIRSR036565-2"/>
    </source>
</evidence>
<dbReference type="Pfam" id="PF02776">
    <property type="entry name" value="TPP_enzyme_N"/>
    <property type="match status" value="1"/>
</dbReference>
<evidence type="ECO:0000256" key="6">
    <source>
        <dbReference type="ARBA" id="ARBA00022842"/>
    </source>
</evidence>
<protein>
    <submittedName>
        <fullName evidence="14">Indolepyruvate decarboxylase</fullName>
    </submittedName>
</protein>
<comment type="cofactor">
    <cofactor evidence="1">
        <name>a metal cation</name>
        <dbReference type="ChEBI" id="CHEBI:25213"/>
    </cofactor>
</comment>
<dbReference type="CDD" id="cd07038">
    <property type="entry name" value="TPP_PYR_PDC_IPDC_like"/>
    <property type="match status" value="1"/>
</dbReference>
<dbReference type="InterPro" id="IPR011766">
    <property type="entry name" value="TPP_enzyme_TPP-bd"/>
</dbReference>
<keyword evidence="14" id="KW-0670">Pyruvate</keyword>
<evidence type="ECO:0000256" key="1">
    <source>
        <dbReference type="ARBA" id="ARBA00001920"/>
    </source>
</evidence>
<keyword evidence="8" id="KW-0456">Lyase</keyword>
<evidence type="ECO:0000259" key="12">
    <source>
        <dbReference type="Pfam" id="PF02775"/>
    </source>
</evidence>
<evidence type="ECO:0000256" key="10">
    <source>
        <dbReference type="RuleBase" id="RU362132"/>
    </source>
</evidence>
<dbReference type="SUPFAM" id="SSF52518">
    <property type="entry name" value="Thiamin diphosphate-binding fold (THDP-binding)"/>
    <property type="match status" value="2"/>
</dbReference>
<dbReference type="GO" id="GO:0030976">
    <property type="term" value="F:thiamine pyrophosphate binding"/>
    <property type="evidence" value="ECO:0007669"/>
    <property type="project" value="InterPro"/>
</dbReference>
<keyword evidence="7 10" id="KW-0786">Thiamine pyrophosphate</keyword>
<evidence type="ECO:0000256" key="5">
    <source>
        <dbReference type="ARBA" id="ARBA00022793"/>
    </source>
</evidence>
<dbReference type="Proteomes" id="UP000219452">
    <property type="component" value="Unassembled WGS sequence"/>
</dbReference>
<dbReference type="Gene3D" id="3.40.50.970">
    <property type="match status" value="2"/>
</dbReference>
<dbReference type="GO" id="GO:0005829">
    <property type="term" value="C:cytosol"/>
    <property type="evidence" value="ECO:0007669"/>
    <property type="project" value="TreeGrafter"/>
</dbReference>
<keyword evidence="4 9" id="KW-0479">Metal-binding</keyword>
<name>A0A286GPJ4_9BACT</name>
<proteinExistence type="inferred from homology"/>
<dbReference type="PANTHER" id="PTHR43452:SF30">
    <property type="entry name" value="PYRUVATE DECARBOXYLASE ISOZYME 1-RELATED"/>
    <property type="match status" value="1"/>
</dbReference>
<dbReference type="GO" id="GO:0000287">
    <property type="term" value="F:magnesium ion binding"/>
    <property type="evidence" value="ECO:0007669"/>
    <property type="project" value="InterPro"/>
</dbReference>
<feature type="domain" description="Thiamine pyrophosphate enzyme N-terminal TPP-binding" evidence="13">
    <location>
        <begin position="9"/>
        <end position="104"/>
    </location>
</feature>
<evidence type="ECO:0000256" key="8">
    <source>
        <dbReference type="ARBA" id="ARBA00023239"/>
    </source>
</evidence>
<dbReference type="InterPro" id="IPR012000">
    <property type="entry name" value="Thiamin_PyroP_enz_cen_dom"/>
</dbReference>
<dbReference type="Gene3D" id="3.40.50.1220">
    <property type="entry name" value="TPP-binding domain"/>
    <property type="match status" value="1"/>
</dbReference>
<dbReference type="PANTHER" id="PTHR43452">
    <property type="entry name" value="PYRUVATE DECARBOXYLASE"/>
    <property type="match status" value="1"/>
</dbReference>
<dbReference type="Pfam" id="PF02775">
    <property type="entry name" value="TPP_enzyme_C"/>
    <property type="match status" value="1"/>
</dbReference>
<evidence type="ECO:0000313" key="14">
    <source>
        <dbReference type="EMBL" id="SOD97465.1"/>
    </source>
</evidence>
<gene>
    <name evidence="14" type="ORF">SAMN06269250_5791</name>
</gene>
<accession>A0A286GPJ4</accession>
<dbReference type="InterPro" id="IPR047213">
    <property type="entry name" value="TPP_PYR_PDC_IPDC-like"/>
</dbReference>
<evidence type="ECO:0000259" key="13">
    <source>
        <dbReference type="Pfam" id="PF02776"/>
    </source>
</evidence>
<evidence type="ECO:0000256" key="3">
    <source>
        <dbReference type="ARBA" id="ARBA00007812"/>
    </source>
</evidence>
<evidence type="ECO:0000259" key="11">
    <source>
        <dbReference type="Pfam" id="PF00205"/>
    </source>
</evidence>
<reference evidence="15" key="1">
    <citation type="submission" date="2017-09" db="EMBL/GenBank/DDBJ databases">
        <authorList>
            <person name="Varghese N."/>
            <person name="Submissions S."/>
        </authorList>
    </citation>
    <scope>NUCLEOTIDE SEQUENCE [LARGE SCALE GENOMIC DNA]</scope>
    <source>
        <strain evidence="15">DSM 29961</strain>
    </source>
</reference>
<dbReference type="InterPro" id="IPR012001">
    <property type="entry name" value="Thiamin_PyroP_enz_TPP-bd_dom"/>
</dbReference>
<dbReference type="InterPro" id="IPR012110">
    <property type="entry name" value="PDC/IPDC-like"/>
</dbReference>
<evidence type="ECO:0000256" key="7">
    <source>
        <dbReference type="ARBA" id="ARBA00023052"/>
    </source>
</evidence>
<dbReference type="RefSeq" id="WP_097130752.1">
    <property type="nucleotide sequence ID" value="NZ_OCNH01000007.1"/>
</dbReference>
<feature type="domain" description="Thiamine pyrophosphate enzyme central" evidence="11">
    <location>
        <begin position="224"/>
        <end position="316"/>
    </location>
</feature>
<dbReference type="Pfam" id="PF00205">
    <property type="entry name" value="TPP_enzyme_M"/>
    <property type="match status" value="1"/>
</dbReference>
<dbReference type="InterPro" id="IPR029035">
    <property type="entry name" value="DHS-like_NAD/FAD-binding_dom"/>
</dbReference>
<dbReference type="GO" id="GO:0004737">
    <property type="term" value="F:pyruvate decarboxylase activity"/>
    <property type="evidence" value="ECO:0007669"/>
    <property type="project" value="TreeGrafter"/>
</dbReference>
<evidence type="ECO:0000256" key="4">
    <source>
        <dbReference type="ARBA" id="ARBA00022723"/>
    </source>
</evidence>
<dbReference type="OrthoDB" id="4494979at2"/>
<dbReference type="PIRSF" id="PIRSF036565">
    <property type="entry name" value="Pyruvt_ip_decrb"/>
    <property type="match status" value="1"/>
</dbReference>
<dbReference type="InterPro" id="IPR029061">
    <property type="entry name" value="THDP-binding"/>
</dbReference>
<keyword evidence="5" id="KW-0210">Decarboxylase</keyword>
<feature type="binding site" evidence="9">
    <location>
        <position position="459"/>
    </location>
    <ligand>
        <name>Mg(2+)</name>
        <dbReference type="ChEBI" id="CHEBI:18420"/>
    </ligand>
</feature>
<dbReference type="EMBL" id="OCNH01000007">
    <property type="protein sequence ID" value="SOD97465.1"/>
    <property type="molecule type" value="Genomic_DNA"/>
</dbReference>
<dbReference type="AlphaFoldDB" id="A0A286GPJ4"/>
<comment type="cofactor">
    <cofactor evidence="9">
        <name>Mg(2+)</name>
        <dbReference type="ChEBI" id="CHEBI:18420"/>
    </cofactor>
    <text evidence="9">Binds 1 Mg(2+) per subunit.</text>
</comment>
<dbReference type="GO" id="GO:0000949">
    <property type="term" value="P:aromatic amino acid family catabolic process to alcohol via Ehrlich pathway"/>
    <property type="evidence" value="ECO:0007669"/>
    <property type="project" value="TreeGrafter"/>
</dbReference>
<comment type="similarity">
    <text evidence="3 10">Belongs to the TPP enzyme family.</text>
</comment>
<feature type="binding site" evidence="9">
    <location>
        <position position="486"/>
    </location>
    <ligand>
        <name>Mg(2+)</name>
        <dbReference type="ChEBI" id="CHEBI:18420"/>
    </ligand>
</feature>
<keyword evidence="6 9" id="KW-0460">Magnesium</keyword>
<feature type="domain" description="Thiamine pyrophosphate enzyme TPP-binding" evidence="12">
    <location>
        <begin position="406"/>
        <end position="559"/>
    </location>
</feature>
<organism evidence="14 15">
    <name type="scientific">Spirosoma fluviale</name>
    <dbReference type="NCBI Taxonomy" id="1597977"/>
    <lineage>
        <taxon>Bacteria</taxon>
        <taxon>Pseudomonadati</taxon>
        <taxon>Bacteroidota</taxon>
        <taxon>Cytophagia</taxon>
        <taxon>Cytophagales</taxon>
        <taxon>Cytophagaceae</taxon>
        <taxon>Spirosoma</taxon>
    </lineage>
</organism>
<evidence type="ECO:0000256" key="2">
    <source>
        <dbReference type="ARBA" id="ARBA00001964"/>
    </source>
</evidence>
<sequence length="583" mass="62390">MSTTTTFCVGTYLTTRLEELGVGHLFSVPGDYTSDLLEIVDTKSTIQRIGNCNELNAGYAADGYARANGLGAVAVTTGVGSFSVLNAIGGAYVEMIPVVTIIGTLSNVKRLNAINAGELFHHNTGPGDENRLVFQGVTVAYEQISDPLQAPNQIDHALTMCISQKRPVVIEILEDCYKLPCPAPQGTLSPTPLFTPLEQLKVLAPTNTYAKGIVTAVHDAAQEICTLLTDKKVKPVFWIGHELGRYDLQELFNQLLAKTGVPFVSSLLGKAVLAEDTPGYLGIYNGIFSQTQLADYDCIIALGVWNTDLNVFGEKLKAPLGTGNPAAVLATRNVVKIGTTLYSQVSLENLLTEVLAQLKPQSSTSDVYSTAVLPACEQEADQPITYDTFFAGLNGYLTPQNLVVADIGLSTFGGSSFLTINRQNGFLAQAIWASIGWSVPAGLGASFTPGVRPIVIVGDGAFKLTCQEISTMVACGCNTVVFVLNNGVYAVEQILLNAEPFQKDSTAKFEAANVLQAWDYISLLKGFSNNDPQAMSAAVNTIGELNEVLAQISMHSGAVWLVSINLNERDFPASWQPFVTPKD</sequence>
<dbReference type="SUPFAM" id="SSF52467">
    <property type="entry name" value="DHS-like NAD/FAD-binding domain"/>
    <property type="match status" value="1"/>
</dbReference>
<comment type="cofactor">
    <cofactor evidence="2">
        <name>thiamine diphosphate</name>
        <dbReference type="ChEBI" id="CHEBI:58937"/>
    </cofactor>
</comment>
<evidence type="ECO:0000313" key="15">
    <source>
        <dbReference type="Proteomes" id="UP000219452"/>
    </source>
</evidence>
<keyword evidence="15" id="KW-1185">Reference proteome</keyword>